<reference evidence="1" key="1">
    <citation type="journal article" date="2014" name="Front. Microbiol.">
        <title>High frequency of phylogenetically diverse reductive dehalogenase-homologous genes in deep subseafloor sedimentary metagenomes.</title>
        <authorList>
            <person name="Kawai M."/>
            <person name="Futagami T."/>
            <person name="Toyoda A."/>
            <person name="Takaki Y."/>
            <person name="Nishi S."/>
            <person name="Hori S."/>
            <person name="Arai W."/>
            <person name="Tsubouchi T."/>
            <person name="Morono Y."/>
            <person name="Uchiyama I."/>
            <person name="Ito T."/>
            <person name="Fujiyama A."/>
            <person name="Inagaki F."/>
            <person name="Takami H."/>
        </authorList>
    </citation>
    <scope>NUCLEOTIDE SEQUENCE</scope>
    <source>
        <strain evidence="1">Expedition CK06-06</strain>
    </source>
</reference>
<organism evidence="1">
    <name type="scientific">marine sediment metagenome</name>
    <dbReference type="NCBI Taxonomy" id="412755"/>
    <lineage>
        <taxon>unclassified sequences</taxon>
        <taxon>metagenomes</taxon>
        <taxon>ecological metagenomes</taxon>
    </lineage>
</organism>
<comment type="caution">
    <text evidence="1">The sequence shown here is derived from an EMBL/GenBank/DDBJ whole genome shotgun (WGS) entry which is preliminary data.</text>
</comment>
<proteinExistence type="predicted"/>
<gene>
    <name evidence="1" type="ORF">S01H1_13363</name>
</gene>
<name>X0SJE9_9ZZZZ</name>
<feature type="non-terminal residue" evidence="1">
    <location>
        <position position="1"/>
    </location>
</feature>
<dbReference type="AlphaFoldDB" id="X0SJE9"/>
<dbReference type="EMBL" id="BARS01006893">
    <property type="protein sequence ID" value="GAF75246.1"/>
    <property type="molecule type" value="Genomic_DNA"/>
</dbReference>
<sequence length="136" mass="14954">TVERIYDTDRGILDTVRDDTQTPLELNLEFTYVFVTASSGKVVSPVDALKKIGQASEWVSSDTDQCAPYAVTIELRHCVPCGTDEDELLVFKDFRYESLEYDLQEATIAVSGRCNVTDAVASRVAALDCPVTNPIA</sequence>
<accession>X0SJE9</accession>
<protein>
    <submittedName>
        <fullName evidence="1">Uncharacterized protein</fullName>
    </submittedName>
</protein>
<evidence type="ECO:0000313" key="1">
    <source>
        <dbReference type="EMBL" id="GAF75246.1"/>
    </source>
</evidence>